<evidence type="ECO:0000256" key="2">
    <source>
        <dbReference type="ARBA" id="ARBA00022490"/>
    </source>
</evidence>
<dbReference type="GO" id="GO:0051231">
    <property type="term" value="P:spindle elongation"/>
    <property type="evidence" value="ECO:0007669"/>
    <property type="project" value="TreeGrafter"/>
</dbReference>
<protein>
    <submittedName>
        <fullName evidence="9">Kinesin-domain-containing protein</fullName>
    </submittedName>
</protein>
<reference evidence="9" key="1">
    <citation type="journal article" date="2020" name="Stud. Mycol.">
        <title>101 Dothideomycetes genomes: a test case for predicting lifestyles and emergence of pathogens.</title>
        <authorList>
            <person name="Haridas S."/>
            <person name="Albert R."/>
            <person name="Binder M."/>
            <person name="Bloem J."/>
            <person name="Labutti K."/>
            <person name="Salamov A."/>
            <person name="Andreopoulos B."/>
            <person name="Baker S."/>
            <person name="Barry K."/>
            <person name="Bills G."/>
            <person name="Bluhm B."/>
            <person name="Cannon C."/>
            <person name="Castanera R."/>
            <person name="Culley D."/>
            <person name="Daum C."/>
            <person name="Ezra D."/>
            <person name="Gonzalez J."/>
            <person name="Henrissat B."/>
            <person name="Kuo A."/>
            <person name="Liang C."/>
            <person name="Lipzen A."/>
            <person name="Lutzoni F."/>
            <person name="Magnuson J."/>
            <person name="Mondo S."/>
            <person name="Nolan M."/>
            <person name="Ohm R."/>
            <person name="Pangilinan J."/>
            <person name="Park H.-J."/>
            <person name="Ramirez L."/>
            <person name="Alfaro M."/>
            <person name="Sun H."/>
            <person name="Tritt A."/>
            <person name="Yoshinaga Y."/>
            <person name="Zwiers L.-H."/>
            <person name="Turgeon B."/>
            <person name="Goodwin S."/>
            <person name="Spatafora J."/>
            <person name="Crous P."/>
            <person name="Grigoriev I."/>
        </authorList>
    </citation>
    <scope>NUCLEOTIDE SEQUENCE</scope>
    <source>
        <strain evidence="9">CBS 109.77</strain>
    </source>
</reference>
<feature type="binding site" evidence="6">
    <location>
        <begin position="92"/>
        <end position="99"/>
    </location>
    <ligand>
        <name>ATP</name>
        <dbReference type="ChEBI" id="CHEBI:30616"/>
    </ligand>
</feature>
<keyword evidence="2" id="KW-0963">Cytoplasm</keyword>
<evidence type="ECO:0000256" key="6">
    <source>
        <dbReference type="PROSITE-ProRule" id="PRU00283"/>
    </source>
</evidence>
<accession>A0A6A6XK30</accession>
<dbReference type="OrthoDB" id="3176171at2759"/>
<dbReference type="GO" id="GO:0008017">
    <property type="term" value="F:microtubule binding"/>
    <property type="evidence" value="ECO:0007669"/>
    <property type="project" value="InterPro"/>
</dbReference>
<dbReference type="GO" id="GO:0003777">
    <property type="term" value="F:microtubule motor activity"/>
    <property type="evidence" value="ECO:0007669"/>
    <property type="project" value="InterPro"/>
</dbReference>
<feature type="region of interest" description="Disordered" evidence="7">
    <location>
        <begin position="612"/>
        <end position="636"/>
    </location>
</feature>
<sequence>MSVRVVARIRPLLKNELGKDTIVTAESPEGENIANPTIIRIPSPKNDAESFSFQFSSVYEQQATQQQLFDGEVAPTVKHLFNGGDVCVFAYGNTGTGKTHTMRGGKSLADRGMIPRLLSSIYRRCRKIEKDTAGATQVEVALEYFEIYCDRVFDLFEPPEKRTPSGLPIRDNHGKTVIVGLTEKPCTTLKEFEHLYDQANMNRSTSATKLNAHSSRSHAILCVKVTQTTETTVRVSRASCIDLAGSEDNRRTDNNKERLVESSAINKSLFVLAQCVEAISKKQTRIPYRESKMTRILSLGQNNGLTIMILNIAPLRSYHLDTLSSLNFANRTKKIEVCEVENEPIYRQMVKPLAVTSSLGGANLTRQPLRPLTAAHNANLHDRVETEKKKTGEKPVKAFSVYSDTRKAAPRTSNVPAQNQGVRRTETNKRAADPGSTLGRPPKTFRTADSTSRYRPAEPALSKASIEALIAQRIDEKLAEKALQDAAVPAPALSEELQRRLDDLEHRIDAKDGDEKSQGLQFMLMAKQHRARGEEASALRMLQMALPFFPGNEKLKGKIKASEDRIRAKKDAERNALVSAPVSIPTSTVPSTSLSMAPPSILMAPLRAEKKQLKSKTAQKDDSEDEEFAPVVESEHDASYASDSSFKFKKAARKPKKSAKKLPIFRDSNEEASFTMATTQPDEQSPRTTHLLKIINSRDINQIKALKGVGTKKADAIVGCLSEMEVEEVRDLESLALLKGVGGRTVENMRTGLSMDYSF</sequence>
<feature type="compositionally biased region" description="Polar residues" evidence="7">
    <location>
        <begin position="411"/>
        <end position="422"/>
    </location>
</feature>
<gene>
    <name evidence="9" type="ORF">K505DRAFT_359198</name>
</gene>
<dbReference type="EMBL" id="MU001828">
    <property type="protein sequence ID" value="KAF2796538.1"/>
    <property type="molecule type" value="Genomic_DNA"/>
</dbReference>
<keyword evidence="3 6" id="KW-0547">Nucleotide-binding</keyword>
<dbReference type="Pfam" id="PF00225">
    <property type="entry name" value="Kinesin"/>
    <property type="match status" value="1"/>
</dbReference>
<comment type="similarity">
    <text evidence="6">Belongs to the TRAFAC class myosin-kinesin ATPase superfamily. Kinesin family.</text>
</comment>
<dbReference type="InterPro" id="IPR036961">
    <property type="entry name" value="Kinesin_motor_dom_sf"/>
</dbReference>
<dbReference type="PANTHER" id="PTHR47969">
    <property type="entry name" value="CHROMOSOME-ASSOCIATED KINESIN KIF4A-RELATED"/>
    <property type="match status" value="1"/>
</dbReference>
<keyword evidence="4 6" id="KW-0067">ATP-binding</keyword>
<dbReference type="InterPro" id="IPR010994">
    <property type="entry name" value="RuvA_2-like"/>
</dbReference>
<dbReference type="SUPFAM" id="SSF47781">
    <property type="entry name" value="RuvA domain 2-like"/>
    <property type="match status" value="1"/>
</dbReference>
<evidence type="ECO:0000256" key="7">
    <source>
        <dbReference type="SAM" id="MobiDB-lite"/>
    </source>
</evidence>
<dbReference type="GO" id="GO:0005875">
    <property type="term" value="C:microtubule associated complex"/>
    <property type="evidence" value="ECO:0007669"/>
    <property type="project" value="TreeGrafter"/>
</dbReference>
<dbReference type="InterPro" id="IPR027640">
    <property type="entry name" value="Kinesin-like_fam"/>
</dbReference>
<keyword evidence="5" id="KW-0175">Coiled coil</keyword>
<evidence type="ECO:0000256" key="4">
    <source>
        <dbReference type="ARBA" id="ARBA00022840"/>
    </source>
</evidence>
<comment type="subcellular location">
    <subcellularLocation>
        <location evidence="1">Cytoplasm</location>
    </subcellularLocation>
</comment>
<dbReference type="SMART" id="SM00129">
    <property type="entry name" value="KISc"/>
    <property type="match status" value="1"/>
</dbReference>
<evidence type="ECO:0000259" key="8">
    <source>
        <dbReference type="PROSITE" id="PS50067"/>
    </source>
</evidence>
<evidence type="ECO:0000256" key="5">
    <source>
        <dbReference type="ARBA" id="ARBA00023054"/>
    </source>
</evidence>
<dbReference type="InterPro" id="IPR027417">
    <property type="entry name" value="P-loop_NTPase"/>
</dbReference>
<dbReference type="GO" id="GO:0005737">
    <property type="term" value="C:cytoplasm"/>
    <property type="evidence" value="ECO:0007669"/>
    <property type="project" value="UniProtKB-SubCell"/>
</dbReference>
<evidence type="ECO:0000313" key="9">
    <source>
        <dbReference type="EMBL" id="KAF2796538.1"/>
    </source>
</evidence>
<feature type="region of interest" description="Disordered" evidence="7">
    <location>
        <begin position="405"/>
        <end position="459"/>
    </location>
</feature>
<dbReference type="GO" id="GO:0007052">
    <property type="term" value="P:mitotic spindle organization"/>
    <property type="evidence" value="ECO:0007669"/>
    <property type="project" value="TreeGrafter"/>
</dbReference>
<evidence type="ECO:0000256" key="1">
    <source>
        <dbReference type="ARBA" id="ARBA00004496"/>
    </source>
</evidence>
<dbReference type="Gene3D" id="3.40.850.10">
    <property type="entry name" value="Kinesin motor domain"/>
    <property type="match status" value="1"/>
</dbReference>
<dbReference type="FunFam" id="3.40.850.10:FF:000072">
    <property type="entry name" value="Kinesin family protein"/>
    <property type="match status" value="1"/>
</dbReference>
<name>A0A6A6XK30_9PLEO</name>
<feature type="compositionally biased region" description="Basic and acidic residues" evidence="7">
    <location>
        <begin position="423"/>
        <end position="432"/>
    </location>
</feature>
<dbReference type="CDD" id="cd00106">
    <property type="entry name" value="KISc"/>
    <property type="match status" value="1"/>
</dbReference>
<feature type="domain" description="Kinesin motor" evidence="8">
    <location>
        <begin position="2"/>
        <end position="335"/>
    </location>
</feature>
<evidence type="ECO:0000256" key="3">
    <source>
        <dbReference type="ARBA" id="ARBA00022741"/>
    </source>
</evidence>
<keyword evidence="10" id="KW-1185">Reference proteome</keyword>
<organism evidence="9 10">
    <name type="scientific">Melanomma pulvis-pyrius CBS 109.77</name>
    <dbReference type="NCBI Taxonomy" id="1314802"/>
    <lineage>
        <taxon>Eukaryota</taxon>
        <taxon>Fungi</taxon>
        <taxon>Dikarya</taxon>
        <taxon>Ascomycota</taxon>
        <taxon>Pezizomycotina</taxon>
        <taxon>Dothideomycetes</taxon>
        <taxon>Pleosporomycetidae</taxon>
        <taxon>Pleosporales</taxon>
        <taxon>Melanommataceae</taxon>
        <taxon>Melanomma</taxon>
    </lineage>
</organism>
<dbReference type="GO" id="GO:0007018">
    <property type="term" value="P:microtubule-based movement"/>
    <property type="evidence" value="ECO:0007669"/>
    <property type="project" value="InterPro"/>
</dbReference>
<dbReference type="AlphaFoldDB" id="A0A6A6XK30"/>
<evidence type="ECO:0000313" key="10">
    <source>
        <dbReference type="Proteomes" id="UP000799757"/>
    </source>
</evidence>
<dbReference type="Gene3D" id="1.10.150.320">
    <property type="entry name" value="Photosystem II 12 kDa extrinsic protein"/>
    <property type="match status" value="1"/>
</dbReference>
<dbReference type="GO" id="GO:0005524">
    <property type="term" value="F:ATP binding"/>
    <property type="evidence" value="ECO:0007669"/>
    <property type="project" value="UniProtKB-UniRule"/>
</dbReference>
<dbReference type="PROSITE" id="PS50067">
    <property type="entry name" value="KINESIN_MOTOR_2"/>
    <property type="match status" value="1"/>
</dbReference>
<keyword evidence="6" id="KW-0505">Motor protein</keyword>
<dbReference type="SUPFAM" id="SSF52540">
    <property type="entry name" value="P-loop containing nucleoside triphosphate hydrolases"/>
    <property type="match status" value="1"/>
</dbReference>
<dbReference type="PRINTS" id="PR00380">
    <property type="entry name" value="KINESINHEAVY"/>
</dbReference>
<proteinExistence type="inferred from homology"/>
<dbReference type="Proteomes" id="UP000799757">
    <property type="component" value="Unassembled WGS sequence"/>
</dbReference>
<dbReference type="PANTHER" id="PTHR47969:SF15">
    <property type="entry name" value="CHROMOSOME-ASSOCIATED KINESIN KIF4A-RELATED"/>
    <property type="match status" value="1"/>
</dbReference>
<dbReference type="InterPro" id="IPR001752">
    <property type="entry name" value="Kinesin_motor_dom"/>
</dbReference>